<dbReference type="KEGG" id="oar:OA238_c36520"/>
<dbReference type="PANTHER" id="PTHR33121:SF70">
    <property type="entry name" value="SIGNALING PROTEIN YKOW"/>
    <property type="match status" value="1"/>
</dbReference>
<dbReference type="PROSITE" id="PS50883">
    <property type="entry name" value="EAL"/>
    <property type="match status" value="1"/>
</dbReference>
<dbReference type="AlphaFoldDB" id="M9RUU0"/>
<dbReference type="InterPro" id="IPR035919">
    <property type="entry name" value="EAL_sf"/>
</dbReference>
<dbReference type="Pfam" id="PF00563">
    <property type="entry name" value="EAL"/>
    <property type="match status" value="1"/>
</dbReference>
<proteinExistence type="predicted"/>
<name>M9RUU0_9RHOB</name>
<dbReference type="CDD" id="cd01948">
    <property type="entry name" value="EAL"/>
    <property type="match status" value="1"/>
</dbReference>
<feature type="domain" description="EAL" evidence="1">
    <location>
        <begin position="14"/>
        <end position="272"/>
    </location>
</feature>
<evidence type="ECO:0000259" key="1">
    <source>
        <dbReference type="PROSITE" id="PS50883"/>
    </source>
</evidence>
<dbReference type="InterPro" id="IPR050706">
    <property type="entry name" value="Cyclic-di-GMP_PDE-like"/>
</dbReference>
<protein>
    <submittedName>
        <fullName evidence="2">Putative diguanylate phosphodiesterase</fullName>
    </submittedName>
</protein>
<dbReference type="STRING" id="391616.OA238_c36520"/>
<dbReference type="SMART" id="SM00052">
    <property type="entry name" value="EAL"/>
    <property type="match status" value="1"/>
</dbReference>
<evidence type="ECO:0000313" key="2">
    <source>
        <dbReference type="EMBL" id="AGI73610.1"/>
    </source>
</evidence>
<dbReference type="HOGENOM" id="CLU_972656_0_0_5"/>
<accession>M9RUU0</accession>
<reference evidence="2 3" key="1">
    <citation type="journal article" date="2013" name="PLoS ONE">
        <title>Poles Apart: Arctic and Antarctic Octadecabacter strains Share High Genome Plasticity and a New Type of Xanthorhodopsin.</title>
        <authorList>
            <person name="Vollmers J."/>
            <person name="Voget S."/>
            <person name="Dietrich S."/>
            <person name="Gollnow K."/>
            <person name="Smits M."/>
            <person name="Meyer K."/>
            <person name="Brinkhoff T."/>
            <person name="Simon M."/>
            <person name="Daniel R."/>
        </authorList>
    </citation>
    <scope>NUCLEOTIDE SEQUENCE [LARGE SCALE GENOMIC DNA]</scope>
    <source>
        <strain evidence="2 3">238</strain>
    </source>
</reference>
<sequence>MLNTCTHIQHALANVRFMTGLPVPLTASMGVATSNKLERPTTEGLTQASFLTLAEASHKAPGAVRAFSEALLSRQAARKNRQRRETMIKKALQALTFWGKAGLTAPRICVNFSISELRNTRLVDRNAIHLDVSNIAPHRLVIEVLETGIADGADDDTIGNLAALADLGCWIDLDDFGTGYASITNIRRFSVGRIKIDRSFVAGIDTDSEQRNMVAAILMMADRLGVQTLAEGVETRGEKDALNALGCHDVESFHIARPMPVEETIQWAKAYFHQSQEPVLFSKRAS</sequence>
<dbReference type="PANTHER" id="PTHR33121">
    <property type="entry name" value="CYCLIC DI-GMP PHOSPHODIESTERASE PDEF"/>
    <property type="match status" value="1"/>
</dbReference>
<dbReference type="Gene3D" id="3.20.20.450">
    <property type="entry name" value="EAL domain"/>
    <property type="match status" value="1"/>
</dbReference>
<dbReference type="InterPro" id="IPR001633">
    <property type="entry name" value="EAL_dom"/>
</dbReference>
<dbReference type="Proteomes" id="UP000004688">
    <property type="component" value="Chromosome"/>
</dbReference>
<dbReference type="EMBL" id="CP003742">
    <property type="protein sequence ID" value="AGI73610.1"/>
    <property type="molecule type" value="Genomic_DNA"/>
</dbReference>
<dbReference type="GO" id="GO:0071111">
    <property type="term" value="F:cyclic-guanylate-specific phosphodiesterase activity"/>
    <property type="evidence" value="ECO:0007669"/>
    <property type="project" value="InterPro"/>
</dbReference>
<dbReference type="OrthoDB" id="9814202at2"/>
<keyword evidence="3" id="KW-1185">Reference proteome</keyword>
<dbReference type="eggNOG" id="COG2200">
    <property type="taxonomic scope" value="Bacteria"/>
</dbReference>
<gene>
    <name evidence="2" type="ORF">OA238_c36520</name>
</gene>
<organism evidence="2 3">
    <name type="scientific">Octadecabacter arcticus 238</name>
    <dbReference type="NCBI Taxonomy" id="391616"/>
    <lineage>
        <taxon>Bacteria</taxon>
        <taxon>Pseudomonadati</taxon>
        <taxon>Pseudomonadota</taxon>
        <taxon>Alphaproteobacteria</taxon>
        <taxon>Rhodobacterales</taxon>
        <taxon>Roseobacteraceae</taxon>
        <taxon>Octadecabacter</taxon>
    </lineage>
</organism>
<dbReference type="SUPFAM" id="SSF141868">
    <property type="entry name" value="EAL domain-like"/>
    <property type="match status" value="1"/>
</dbReference>
<evidence type="ECO:0000313" key="3">
    <source>
        <dbReference type="Proteomes" id="UP000004688"/>
    </source>
</evidence>